<dbReference type="EMBL" id="JACYFT010000003">
    <property type="protein sequence ID" value="MBD8051522.1"/>
    <property type="molecule type" value="Genomic_DNA"/>
</dbReference>
<sequence>MQPIFHTIFSALWLTVSVLAQAQDLALKIEHESTSLSADGVTRITRFSERLVRRDNQSWLSRIMPAAAHEDAEHSSGAKNHKHMDVNAASRWVVRGTDGKLRVRIVSAHERLVVDVTPTDYGNIGFDGRWSTASQLIDPLQLQRMKVSSRSAPVGTRWYAGGNRDHRVMLLWDEKGQYPRRIESANAQGTQSSQMVVTREAMPESLPWMGLASFSQKEYADLLD</sequence>
<keyword evidence="3" id="KW-1185">Reference proteome</keyword>
<evidence type="ECO:0008006" key="4">
    <source>
        <dbReference type="Google" id="ProtNLM"/>
    </source>
</evidence>
<organism evidence="2 3">
    <name type="scientific">Limnohabitans radicicola</name>
    <dbReference type="NCBI Taxonomy" id="2771427"/>
    <lineage>
        <taxon>Bacteria</taxon>
        <taxon>Pseudomonadati</taxon>
        <taxon>Pseudomonadota</taxon>
        <taxon>Betaproteobacteria</taxon>
        <taxon>Burkholderiales</taxon>
        <taxon>Comamonadaceae</taxon>
        <taxon>Limnohabitans</taxon>
    </lineage>
</organism>
<dbReference type="RefSeq" id="WP_191820006.1">
    <property type="nucleotide sequence ID" value="NZ_JACYFT010000003.1"/>
</dbReference>
<accession>A0A927FK30</accession>
<evidence type="ECO:0000313" key="2">
    <source>
        <dbReference type="EMBL" id="MBD8051522.1"/>
    </source>
</evidence>
<feature type="chain" id="PRO_5037734420" description="MucB/RseB N-terminal domain-containing protein" evidence="1">
    <location>
        <begin position="23"/>
        <end position="224"/>
    </location>
</feature>
<feature type="signal peptide" evidence="1">
    <location>
        <begin position="1"/>
        <end position="22"/>
    </location>
</feature>
<evidence type="ECO:0000256" key="1">
    <source>
        <dbReference type="SAM" id="SignalP"/>
    </source>
</evidence>
<dbReference type="AlphaFoldDB" id="A0A927FK30"/>
<proteinExistence type="predicted"/>
<protein>
    <recommendedName>
        <fullName evidence="4">MucB/RseB N-terminal domain-containing protein</fullName>
    </recommendedName>
</protein>
<keyword evidence="1" id="KW-0732">Signal</keyword>
<gene>
    <name evidence="2" type="ORF">IC609_13320</name>
</gene>
<dbReference type="Proteomes" id="UP000647424">
    <property type="component" value="Unassembled WGS sequence"/>
</dbReference>
<name>A0A927FK30_9BURK</name>
<comment type="caution">
    <text evidence="2">The sequence shown here is derived from an EMBL/GenBank/DDBJ whole genome shotgun (WGS) entry which is preliminary data.</text>
</comment>
<reference evidence="2" key="1">
    <citation type="submission" date="2020-09" db="EMBL/GenBank/DDBJ databases">
        <title>Genome seq and assembly of Limnohabitants sp.</title>
        <authorList>
            <person name="Chhetri G."/>
        </authorList>
    </citation>
    <scope>NUCLEOTIDE SEQUENCE</scope>
    <source>
        <strain evidence="2">JUR4</strain>
    </source>
</reference>
<evidence type="ECO:0000313" key="3">
    <source>
        <dbReference type="Proteomes" id="UP000647424"/>
    </source>
</evidence>